<dbReference type="PIRSF" id="PIRSF006648">
    <property type="entry name" value="DrrB"/>
    <property type="match status" value="1"/>
</dbReference>
<feature type="transmembrane region" description="Helical" evidence="6">
    <location>
        <begin position="227"/>
        <end position="245"/>
    </location>
</feature>
<keyword evidence="2 6" id="KW-0812">Transmembrane</keyword>
<keyword evidence="6" id="KW-1003">Cell membrane</keyword>
<evidence type="ECO:0000256" key="6">
    <source>
        <dbReference type="RuleBase" id="RU361157"/>
    </source>
</evidence>
<keyword evidence="3 6" id="KW-1133">Transmembrane helix</keyword>
<dbReference type="InterPro" id="IPR047817">
    <property type="entry name" value="ABC2_TM_bact-type"/>
</dbReference>
<dbReference type="Pfam" id="PF01061">
    <property type="entry name" value="ABC2_membrane"/>
    <property type="match status" value="1"/>
</dbReference>
<keyword evidence="5" id="KW-0046">Antibiotic resistance</keyword>
<evidence type="ECO:0000313" key="8">
    <source>
        <dbReference type="EMBL" id="MDM7854975.1"/>
    </source>
</evidence>
<feature type="transmembrane region" description="Helical" evidence="6">
    <location>
        <begin position="59"/>
        <end position="82"/>
    </location>
</feature>
<sequence length="248" mass="25966">MSTEALRRLTATELTLFLRDKVGPVFGLAFPVVLLSVFGNLDFFTDPAHGIDGVPLLRVYVPILVCFVIAMLSLNTIPPTLAGYREQGVLRRLRTTPVGPARVLVAQLAICTGTAVVAVALLLGVARVFFDVPLPAALVAFVVTALFAVLALVGLGLLVAAAAPTGKAANAVGSVLFYVLTFCAGLWLPLAAMPTTLRHVSEATPLGAAVQALTQATQGDWPSPGRLALLAGYAVVGLVLGVRLFRWE</sequence>
<feature type="transmembrane region" description="Helical" evidence="6">
    <location>
        <begin position="136"/>
        <end position="163"/>
    </location>
</feature>
<evidence type="ECO:0000256" key="2">
    <source>
        <dbReference type="ARBA" id="ARBA00022692"/>
    </source>
</evidence>
<dbReference type="InterPro" id="IPR052902">
    <property type="entry name" value="ABC-2_transporter"/>
</dbReference>
<reference evidence="8 9" key="1">
    <citation type="submission" date="2023-06" db="EMBL/GenBank/DDBJ databases">
        <title>Cellulomonas sp. MW4 Whole genome sequence.</title>
        <authorList>
            <person name="Park S."/>
        </authorList>
    </citation>
    <scope>NUCLEOTIDE SEQUENCE [LARGE SCALE GENOMIC DNA]</scope>
    <source>
        <strain evidence="8 9">MW4</strain>
    </source>
</reference>
<keyword evidence="9" id="KW-1185">Reference proteome</keyword>
<dbReference type="RefSeq" id="WP_289454790.1">
    <property type="nucleotide sequence ID" value="NZ_JAUCGQ010000001.1"/>
</dbReference>
<protein>
    <recommendedName>
        <fullName evidence="6">Transport permease protein</fullName>
    </recommendedName>
</protein>
<dbReference type="Proteomes" id="UP001529338">
    <property type="component" value="Unassembled WGS sequence"/>
</dbReference>
<evidence type="ECO:0000313" key="9">
    <source>
        <dbReference type="Proteomes" id="UP001529338"/>
    </source>
</evidence>
<evidence type="ECO:0000256" key="3">
    <source>
        <dbReference type="ARBA" id="ARBA00022989"/>
    </source>
</evidence>
<evidence type="ECO:0000256" key="5">
    <source>
        <dbReference type="ARBA" id="ARBA00023251"/>
    </source>
</evidence>
<keyword evidence="4 6" id="KW-0472">Membrane</keyword>
<dbReference type="PROSITE" id="PS51012">
    <property type="entry name" value="ABC_TM2"/>
    <property type="match status" value="1"/>
</dbReference>
<dbReference type="PANTHER" id="PTHR43027">
    <property type="entry name" value="DOXORUBICIN RESISTANCE ABC TRANSPORTER PERMEASE PROTEIN DRRC-RELATED"/>
    <property type="match status" value="1"/>
</dbReference>
<dbReference type="PANTHER" id="PTHR43027:SF2">
    <property type="entry name" value="TRANSPORT PERMEASE PROTEIN"/>
    <property type="match status" value="1"/>
</dbReference>
<organism evidence="8 9">
    <name type="scientific">Cellulomonas alba</name>
    <dbReference type="NCBI Taxonomy" id="3053467"/>
    <lineage>
        <taxon>Bacteria</taxon>
        <taxon>Bacillati</taxon>
        <taxon>Actinomycetota</taxon>
        <taxon>Actinomycetes</taxon>
        <taxon>Micrococcales</taxon>
        <taxon>Cellulomonadaceae</taxon>
        <taxon>Cellulomonas</taxon>
    </lineage>
</organism>
<dbReference type="InterPro" id="IPR000412">
    <property type="entry name" value="ABC_2_transport"/>
</dbReference>
<dbReference type="InterPro" id="IPR013525">
    <property type="entry name" value="ABC2_TM"/>
</dbReference>
<keyword evidence="6" id="KW-0813">Transport</keyword>
<evidence type="ECO:0000259" key="7">
    <source>
        <dbReference type="PROSITE" id="PS51012"/>
    </source>
</evidence>
<comment type="caution">
    <text evidence="8">The sequence shown here is derived from an EMBL/GenBank/DDBJ whole genome shotgun (WGS) entry which is preliminary data.</text>
</comment>
<feature type="transmembrane region" description="Helical" evidence="6">
    <location>
        <begin position="21"/>
        <end position="39"/>
    </location>
</feature>
<feature type="transmembrane region" description="Helical" evidence="6">
    <location>
        <begin position="175"/>
        <end position="192"/>
    </location>
</feature>
<comment type="subcellular location">
    <subcellularLocation>
        <location evidence="6">Cell membrane</location>
        <topology evidence="6">Multi-pass membrane protein</topology>
    </subcellularLocation>
    <subcellularLocation>
        <location evidence="1">Membrane</location>
        <topology evidence="1">Multi-pass membrane protein</topology>
    </subcellularLocation>
</comment>
<evidence type="ECO:0000256" key="1">
    <source>
        <dbReference type="ARBA" id="ARBA00004141"/>
    </source>
</evidence>
<evidence type="ECO:0000256" key="4">
    <source>
        <dbReference type="ARBA" id="ARBA00023136"/>
    </source>
</evidence>
<feature type="transmembrane region" description="Helical" evidence="6">
    <location>
        <begin position="103"/>
        <end position="130"/>
    </location>
</feature>
<name>A0ABT7SFL5_9CELL</name>
<dbReference type="EMBL" id="JAUCGQ010000001">
    <property type="protein sequence ID" value="MDM7854975.1"/>
    <property type="molecule type" value="Genomic_DNA"/>
</dbReference>
<accession>A0ABT7SFL5</accession>
<feature type="domain" description="ABC transmembrane type-2" evidence="7">
    <location>
        <begin position="22"/>
        <end position="248"/>
    </location>
</feature>
<comment type="similarity">
    <text evidence="6">Belongs to the ABC-2 integral membrane protein family.</text>
</comment>
<gene>
    <name evidence="8" type="ORF">QRT04_08530</name>
</gene>
<proteinExistence type="inferred from homology"/>